<sequence length="118" mass="13125">MGSTYEGTKTGMDTEEETNKDNNQAKASSSTVLTEISNRNPLNKKLLKPSASKYLVDSLSTTNGSSKQSKENGSEVGSRERGRGLRRPHNIQPLINPTLWQPLRILQSFKTCTTNWLK</sequence>
<comment type="caution">
    <text evidence="2">The sequence shown here is derived from an EMBL/GenBank/DDBJ whole genome shotgun (WGS) entry which is preliminary data.</text>
</comment>
<feature type="compositionally biased region" description="Polar residues" evidence="1">
    <location>
        <begin position="21"/>
        <end position="41"/>
    </location>
</feature>
<dbReference type="EMBL" id="JAUESC010000003">
    <property type="protein sequence ID" value="KAK0601676.1"/>
    <property type="molecule type" value="Genomic_DNA"/>
</dbReference>
<reference evidence="2" key="2">
    <citation type="submission" date="2023-06" db="EMBL/GenBank/DDBJ databases">
        <authorList>
            <person name="Swenson N.G."/>
            <person name="Wegrzyn J.L."/>
            <person name="Mcevoy S.L."/>
        </authorList>
    </citation>
    <scope>NUCLEOTIDE SEQUENCE</scope>
    <source>
        <strain evidence="2">NS2018</strain>
        <tissue evidence="2">Leaf</tissue>
    </source>
</reference>
<accession>A0AA39W598</accession>
<keyword evidence="3" id="KW-1185">Reference proteome</keyword>
<evidence type="ECO:0000256" key="1">
    <source>
        <dbReference type="SAM" id="MobiDB-lite"/>
    </source>
</evidence>
<organism evidence="2 3">
    <name type="scientific">Acer saccharum</name>
    <name type="common">Sugar maple</name>
    <dbReference type="NCBI Taxonomy" id="4024"/>
    <lineage>
        <taxon>Eukaryota</taxon>
        <taxon>Viridiplantae</taxon>
        <taxon>Streptophyta</taxon>
        <taxon>Embryophyta</taxon>
        <taxon>Tracheophyta</taxon>
        <taxon>Spermatophyta</taxon>
        <taxon>Magnoliopsida</taxon>
        <taxon>eudicotyledons</taxon>
        <taxon>Gunneridae</taxon>
        <taxon>Pentapetalae</taxon>
        <taxon>rosids</taxon>
        <taxon>malvids</taxon>
        <taxon>Sapindales</taxon>
        <taxon>Sapindaceae</taxon>
        <taxon>Hippocastanoideae</taxon>
        <taxon>Acereae</taxon>
        <taxon>Acer</taxon>
    </lineage>
</organism>
<evidence type="ECO:0000313" key="2">
    <source>
        <dbReference type="EMBL" id="KAK0601676.1"/>
    </source>
</evidence>
<dbReference type="AlphaFoldDB" id="A0AA39W598"/>
<evidence type="ECO:0000313" key="3">
    <source>
        <dbReference type="Proteomes" id="UP001168877"/>
    </source>
</evidence>
<gene>
    <name evidence="2" type="ORF">LWI29_026354</name>
</gene>
<protein>
    <submittedName>
        <fullName evidence="2">Uncharacterized protein</fullName>
    </submittedName>
</protein>
<dbReference type="Proteomes" id="UP001168877">
    <property type="component" value="Unassembled WGS sequence"/>
</dbReference>
<feature type="compositionally biased region" description="Basic and acidic residues" evidence="1">
    <location>
        <begin position="68"/>
        <end position="83"/>
    </location>
</feature>
<proteinExistence type="predicted"/>
<feature type="compositionally biased region" description="Polar residues" evidence="1">
    <location>
        <begin position="58"/>
        <end position="67"/>
    </location>
</feature>
<reference evidence="2" key="1">
    <citation type="journal article" date="2022" name="Plant J.">
        <title>Strategies of tolerance reflected in two North American maple genomes.</title>
        <authorList>
            <person name="McEvoy S.L."/>
            <person name="Sezen U.U."/>
            <person name="Trouern-Trend A."/>
            <person name="McMahon S.M."/>
            <person name="Schaberg P.G."/>
            <person name="Yang J."/>
            <person name="Wegrzyn J.L."/>
            <person name="Swenson N.G."/>
        </authorList>
    </citation>
    <scope>NUCLEOTIDE SEQUENCE</scope>
    <source>
        <strain evidence="2">NS2018</strain>
    </source>
</reference>
<name>A0AA39W598_ACESA</name>
<feature type="region of interest" description="Disordered" evidence="1">
    <location>
        <begin position="1"/>
        <end position="91"/>
    </location>
</feature>